<gene>
    <name evidence="1" type="ORF">EOD42_12470</name>
</gene>
<evidence type="ECO:0000313" key="2">
    <source>
        <dbReference type="Proteomes" id="UP000282957"/>
    </source>
</evidence>
<accession>A0A437MEA1</accession>
<dbReference type="AlphaFoldDB" id="A0A437MEA1"/>
<dbReference type="Proteomes" id="UP000282957">
    <property type="component" value="Unassembled WGS sequence"/>
</dbReference>
<comment type="caution">
    <text evidence="1">The sequence shown here is derived from an EMBL/GenBank/DDBJ whole genome shotgun (WGS) entry which is preliminary data.</text>
</comment>
<organism evidence="1 2">
    <name type="scientific">Rhodovarius crocodyli</name>
    <dbReference type="NCBI Taxonomy" id="1979269"/>
    <lineage>
        <taxon>Bacteria</taxon>
        <taxon>Pseudomonadati</taxon>
        <taxon>Pseudomonadota</taxon>
        <taxon>Alphaproteobacteria</taxon>
        <taxon>Acetobacterales</taxon>
        <taxon>Roseomonadaceae</taxon>
        <taxon>Rhodovarius</taxon>
    </lineage>
</organism>
<name>A0A437MEA1_9PROT</name>
<protein>
    <submittedName>
        <fullName evidence="1">Uncharacterized protein</fullName>
    </submittedName>
</protein>
<dbReference type="OrthoDB" id="7273154at2"/>
<sequence length="163" mass="18503">MLYRIGHSRRSDGSRIPDWENFTSPWWITDSTFLEIAGRSEDAGTEIGLLVRMKLALTPDFGCCDTLFRVQLKNTLRAWNGRGFPVFENGTPEERERDNLPMAWHGGYEIAQNFVPGLRDFANNRPTQCALDSLNPLPPLPLTSYARVRDGGHAFIPFPWPVP</sequence>
<dbReference type="RefSeq" id="WP_127787876.1">
    <property type="nucleotide sequence ID" value="NZ_SACL01000004.1"/>
</dbReference>
<reference evidence="1 2" key="1">
    <citation type="submission" date="2019-01" db="EMBL/GenBank/DDBJ databases">
        <authorList>
            <person name="Chen W.-M."/>
        </authorList>
    </citation>
    <scope>NUCLEOTIDE SEQUENCE [LARGE SCALE GENOMIC DNA]</scope>
    <source>
        <strain evidence="1 2">CCP-6</strain>
    </source>
</reference>
<proteinExistence type="predicted"/>
<keyword evidence="2" id="KW-1185">Reference proteome</keyword>
<evidence type="ECO:0000313" key="1">
    <source>
        <dbReference type="EMBL" id="RVT95942.1"/>
    </source>
</evidence>
<dbReference type="EMBL" id="SACL01000004">
    <property type="protein sequence ID" value="RVT95942.1"/>
    <property type="molecule type" value="Genomic_DNA"/>
</dbReference>